<keyword evidence="2" id="KW-0812">Transmembrane</keyword>
<feature type="compositionally biased region" description="Polar residues" evidence="1">
    <location>
        <begin position="318"/>
        <end position="327"/>
    </location>
</feature>
<feature type="transmembrane region" description="Helical" evidence="2">
    <location>
        <begin position="36"/>
        <end position="56"/>
    </location>
</feature>
<feature type="region of interest" description="Disordered" evidence="1">
    <location>
        <begin position="66"/>
        <end position="126"/>
    </location>
</feature>
<dbReference type="GeneID" id="11522321"/>
<dbReference type="EMBL" id="CP003014">
    <property type="protein sequence ID" value="AEO71769.1"/>
    <property type="molecule type" value="Genomic_DNA"/>
</dbReference>
<dbReference type="AlphaFoldDB" id="G2RG15"/>
<dbReference type="RefSeq" id="XP_003658105.1">
    <property type="nucleotide sequence ID" value="XM_003658057.1"/>
</dbReference>
<feature type="region of interest" description="Disordered" evidence="1">
    <location>
        <begin position="312"/>
        <end position="332"/>
    </location>
</feature>
<gene>
    <name evidence="3" type="ORF">THITE_117019</name>
</gene>
<evidence type="ECO:0000256" key="1">
    <source>
        <dbReference type="SAM" id="MobiDB-lite"/>
    </source>
</evidence>
<keyword evidence="4" id="KW-1185">Reference proteome</keyword>
<dbReference type="HOGENOM" id="CLU_687319_0_0_1"/>
<feature type="region of interest" description="Disordered" evidence="1">
    <location>
        <begin position="363"/>
        <end position="387"/>
    </location>
</feature>
<evidence type="ECO:0000313" key="4">
    <source>
        <dbReference type="Proteomes" id="UP000008181"/>
    </source>
</evidence>
<organism evidence="3 4">
    <name type="scientific">Thermothielavioides terrestris (strain ATCC 38088 / NRRL 8126)</name>
    <name type="common">Thielavia terrestris</name>
    <dbReference type="NCBI Taxonomy" id="578455"/>
    <lineage>
        <taxon>Eukaryota</taxon>
        <taxon>Fungi</taxon>
        <taxon>Dikarya</taxon>
        <taxon>Ascomycota</taxon>
        <taxon>Pezizomycotina</taxon>
        <taxon>Sordariomycetes</taxon>
        <taxon>Sordariomycetidae</taxon>
        <taxon>Sordariales</taxon>
        <taxon>Chaetomiaceae</taxon>
        <taxon>Thermothielavioides</taxon>
        <taxon>Thermothielavioides terrestris</taxon>
    </lineage>
</organism>
<sequence length="401" mass="44716">MGVHRSAVCTRLAPLRSNQTRVDECNVKSHFGEREPHLACSCYLFVSLVYFGLLFFRWQWRRRLPSPGAGSAENSRDMDNWRSRRRVASPTPFVRSRQSMPRARDRGAAGLRADSQISKDSSTRGPCSAWINRQREVEAAQWGSAARGRAGKALARMSLTITPSRQPFQKEPMHETLVSMDHGTLPSADCRSELKHWPTGGRGSAPGSDFPALHMSVVCKGRTLGERTTEIFSETSRQAMITRLNFVVRDRQRCGGGPRGASRVATPRWSEGLPHELATNDKGHRSSPTVGGRRVLDSVLLHMLLMLKSPTARARTASPEQVKSASKSLLADEPRLGSRRRYRFDIMQCNPPGLLAAVDGAHQMKHQASEGAGARPRGPEPTDTNEWFDWTRLTERNKITE</sequence>
<dbReference type="KEGG" id="ttt:THITE_117019"/>
<protein>
    <submittedName>
        <fullName evidence="3">Uncharacterized protein</fullName>
    </submittedName>
</protein>
<keyword evidence="2" id="KW-1133">Transmembrane helix</keyword>
<accession>G2RG15</accession>
<evidence type="ECO:0000256" key="2">
    <source>
        <dbReference type="SAM" id="Phobius"/>
    </source>
</evidence>
<dbReference type="Proteomes" id="UP000008181">
    <property type="component" value="Chromosome 6"/>
</dbReference>
<evidence type="ECO:0000313" key="3">
    <source>
        <dbReference type="EMBL" id="AEO71769.1"/>
    </source>
</evidence>
<feature type="compositionally biased region" description="Polar residues" evidence="1">
    <location>
        <begin position="115"/>
        <end position="125"/>
    </location>
</feature>
<keyword evidence="2" id="KW-0472">Membrane</keyword>
<reference evidence="3 4" key="1">
    <citation type="journal article" date="2011" name="Nat. Biotechnol.">
        <title>Comparative genomic analysis of the thermophilic biomass-degrading fungi Myceliophthora thermophila and Thielavia terrestris.</title>
        <authorList>
            <person name="Berka R.M."/>
            <person name="Grigoriev I.V."/>
            <person name="Otillar R."/>
            <person name="Salamov A."/>
            <person name="Grimwood J."/>
            <person name="Reid I."/>
            <person name="Ishmael N."/>
            <person name="John T."/>
            <person name="Darmond C."/>
            <person name="Moisan M.-C."/>
            <person name="Henrissat B."/>
            <person name="Coutinho P.M."/>
            <person name="Lombard V."/>
            <person name="Natvig D.O."/>
            <person name="Lindquist E."/>
            <person name="Schmutz J."/>
            <person name="Lucas S."/>
            <person name="Harris P."/>
            <person name="Powlowski J."/>
            <person name="Bellemare A."/>
            <person name="Taylor D."/>
            <person name="Butler G."/>
            <person name="de Vries R.P."/>
            <person name="Allijn I.E."/>
            <person name="van den Brink J."/>
            <person name="Ushinsky S."/>
            <person name="Storms R."/>
            <person name="Powell A.J."/>
            <person name="Paulsen I.T."/>
            <person name="Elbourne L.D.H."/>
            <person name="Baker S.E."/>
            <person name="Magnuson J."/>
            <person name="LaBoissiere S."/>
            <person name="Clutterbuck A.J."/>
            <person name="Martinez D."/>
            <person name="Wogulis M."/>
            <person name="de Leon A.L."/>
            <person name="Rey M.W."/>
            <person name="Tsang A."/>
        </authorList>
    </citation>
    <scope>NUCLEOTIDE SEQUENCE [LARGE SCALE GENOMIC DNA]</scope>
    <source>
        <strain evidence="4">ATCC 38088 / NRRL 8126</strain>
    </source>
</reference>
<name>G2RG15_THETT</name>
<proteinExistence type="predicted"/>